<dbReference type="RefSeq" id="WP_187502925.1">
    <property type="nucleotide sequence ID" value="NZ_CP162536.1"/>
</dbReference>
<sequence>MRSVRTVLSPVLAFTAAALSCAAAAFSPTLQPIRPTCSGVEGYAPAFSGRRTFFLKPDELIAIKAVRDTDPTVSAAYRQLLKQADAALLRRPGAVTDKTTLPPSGDRHDYLSIAPYWWPDPANPNGPYVRRDGVINPARETNSYDRTAIGLLSGDVRVLALAYYYSDDIRYAKKAALLIRTWFLDPATAMNPNANFAQAVRGREDGRAEGVLDTSAFQSVVDAVGLLAPSKAITTDEQKALEGWFGRYVDWMLTSPNGRAEQAARNNHGIWFDSQITQYALFARRPDVARRVVDQFPARRISAQMDVDGRLPAETARTRSFHYSIYALTPAYDVAEMAGCLGKDLWGYKDAKRRGLRKATDFLASYRGQLEKWPYKELRLEPKELDGLLTRASWAWGPGSYPRTVDGYPAALEYRSYAPVAR</sequence>
<accession>A0ABR7AL12</accession>
<evidence type="ECO:0000256" key="1">
    <source>
        <dbReference type="ARBA" id="ARBA00022729"/>
    </source>
</evidence>
<evidence type="ECO:0000313" key="5">
    <source>
        <dbReference type="EMBL" id="MBC3941148.1"/>
    </source>
</evidence>
<dbReference type="Proteomes" id="UP000597613">
    <property type="component" value="Unassembled WGS sequence"/>
</dbReference>
<dbReference type="Pfam" id="PF05426">
    <property type="entry name" value="Alginate_lyase"/>
    <property type="match status" value="1"/>
</dbReference>
<dbReference type="EMBL" id="JACONT010000008">
    <property type="protein sequence ID" value="MBC3941148.1"/>
    <property type="molecule type" value="Genomic_DNA"/>
</dbReference>
<organism evidence="5 6">
    <name type="scientific">Sphingomonas albertensis</name>
    <dbReference type="NCBI Taxonomy" id="2762591"/>
    <lineage>
        <taxon>Bacteria</taxon>
        <taxon>Pseudomonadati</taxon>
        <taxon>Pseudomonadota</taxon>
        <taxon>Alphaproteobacteria</taxon>
        <taxon>Sphingomonadales</taxon>
        <taxon>Sphingomonadaceae</taxon>
        <taxon>Sphingomonas</taxon>
    </lineage>
</organism>
<proteinExistence type="predicted"/>
<evidence type="ECO:0000259" key="4">
    <source>
        <dbReference type="Pfam" id="PF05426"/>
    </source>
</evidence>
<gene>
    <name evidence="5" type="ORF">H8S47_05540</name>
</gene>
<dbReference type="InterPro" id="IPR008397">
    <property type="entry name" value="Alginate_lyase_dom"/>
</dbReference>
<dbReference type="InterPro" id="IPR008929">
    <property type="entry name" value="Chondroitin_lyas"/>
</dbReference>
<keyword evidence="1 3" id="KW-0732">Signal</keyword>
<evidence type="ECO:0000256" key="2">
    <source>
        <dbReference type="ARBA" id="ARBA00023239"/>
    </source>
</evidence>
<evidence type="ECO:0000313" key="6">
    <source>
        <dbReference type="Proteomes" id="UP000597613"/>
    </source>
</evidence>
<dbReference type="PROSITE" id="PS51257">
    <property type="entry name" value="PROKAR_LIPOPROTEIN"/>
    <property type="match status" value="1"/>
</dbReference>
<feature type="domain" description="Alginate lyase" evidence="4">
    <location>
        <begin position="95"/>
        <end position="373"/>
    </location>
</feature>
<feature type="chain" id="PRO_5046343831" evidence="3">
    <location>
        <begin position="26"/>
        <end position="422"/>
    </location>
</feature>
<evidence type="ECO:0000256" key="3">
    <source>
        <dbReference type="SAM" id="SignalP"/>
    </source>
</evidence>
<feature type="signal peptide" evidence="3">
    <location>
        <begin position="1"/>
        <end position="25"/>
    </location>
</feature>
<keyword evidence="6" id="KW-1185">Reference proteome</keyword>
<protein>
    <submittedName>
        <fullName evidence="5">Alginate lyase family protein</fullName>
    </submittedName>
</protein>
<dbReference type="SUPFAM" id="SSF48230">
    <property type="entry name" value="Chondroitin AC/alginate lyase"/>
    <property type="match status" value="1"/>
</dbReference>
<dbReference type="Gene3D" id="1.50.10.100">
    <property type="entry name" value="Chondroitin AC/alginate lyase"/>
    <property type="match status" value="1"/>
</dbReference>
<name>A0ABR7AL12_9SPHN</name>
<keyword evidence="2 5" id="KW-0456">Lyase</keyword>
<comment type="caution">
    <text evidence="5">The sequence shown here is derived from an EMBL/GenBank/DDBJ whole genome shotgun (WGS) entry which is preliminary data.</text>
</comment>
<reference evidence="5 6" key="1">
    <citation type="submission" date="2020-08" db="EMBL/GenBank/DDBJ databases">
        <title>Putative novel bacterial strains isolated from necrotic wheat leaf tissues caused by Xanthomonas translucens.</title>
        <authorList>
            <person name="Tambong J.T."/>
        </authorList>
    </citation>
    <scope>NUCLEOTIDE SEQUENCE [LARGE SCALE GENOMIC DNA]</scope>
    <source>
        <strain evidence="6">DOAB 1063</strain>
    </source>
</reference>
<dbReference type="GO" id="GO:0016829">
    <property type="term" value="F:lyase activity"/>
    <property type="evidence" value="ECO:0007669"/>
    <property type="project" value="UniProtKB-KW"/>
</dbReference>